<proteinExistence type="predicted"/>
<dbReference type="Gene3D" id="2.60.40.10">
    <property type="entry name" value="Immunoglobulins"/>
    <property type="match status" value="1"/>
</dbReference>
<evidence type="ECO:0000259" key="5">
    <source>
        <dbReference type="PROSITE" id="PS50835"/>
    </source>
</evidence>
<evidence type="ECO:0000256" key="3">
    <source>
        <dbReference type="ARBA" id="ARBA00023319"/>
    </source>
</evidence>
<dbReference type="PANTHER" id="PTHR47633:SF15">
    <property type="entry name" value="IG-LIKE DOMAIN-CONTAINING PROTEIN"/>
    <property type="match status" value="1"/>
</dbReference>
<dbReference type="PROSITE" id="PS50835">
    <property type="entry name" value="IG_LIKE"/>
    <property type="match status" value="1"/>
</dbReference>
<evidence type="ECO:0000256" key="1">
    <source>
        <dbReference type="ARBA" id="ARBA00022737"/>
    </source>
</evidence>
<dbReference type="WBParaSite" id="Hba_10364">
    <property type="protein sequence ID" value="Hba_10364"/>
    <property type="gene ID" value="Hba_10364"/>
</dbReference>
<evidence type="ECO:0000256" key="2">
    <source>
        <dbReference type="ARBA" id="ARBA00023157"/>
    </source>
</evidence>
<organism evidence="6 7">
    <name type="scientific">Heterorhabditis bacteriophora</name>
    <name type="common">Entomopathogenic nematode worm</name>
    <dbReference type="NCBI Taxonomy" id="37862"/>
    <lineage>
        <taxon>Eukaryota</taxon>
        <taxon>Metazoa</taxon>
        <taxon>Ecdysozoa</taxon>
        <taxon>Nematoda</taxon>
        <taxon>Chromadorea</taxon>
        <taxon>Rhabditida</taxon>
        <taxon>Rhabditina</taxon>
        <taxon>Rhabditomorpha</taxon>
        <taxon>Strongyloidea</taxon>
        <taxon>Heterorhabditidae</taxon>
        <taxon>Heterorhabditis</taxon>
    </lineage>
</organism>
<evidence type="ECO:0000313" key="7">
    <source>
        <dbReference type="WBParaSite" id="Hba_10364"/>
    </source>
</evidence>
<keyword evidence="1" id="KW-0677">Repeat</keyword>
<dbReference type="Proteomes" id="UP000095283">
    <property type="component" value="Unplaced"/>
</dbReference>
<reference evidence="7" key="1">
    <citation type="submission" date="2016-11" db="UniProtKB">
        <authorList>
            <consortium name="WormBaseParasite"/>
        </authorList>
    </citation>
    <scope>IDENTIFICATION</scope>
</reference>
<feature type="compositionally biased region" description="Basic and acidic residues" evidence="4">
    <location>
        <begin position="283"/>
        <end position="300"/>
    </location>
</feature>
<protein>
    <submittedName>
        <fullName evidence="7">Ig-like domain-containing protein</fullName>
    </submittedName>
</protein>
<sequence length="395" mass="45242">MYVKKVSTQSNNHQLSKEIMKCPVPQVKRDGSTKLMKCLERFHERHLNSVRFAQLKLTSSICYSFNVATSLKTIRQSPQPESYTATTTHQTSAEYAATIRQSSVPEAHSAITTQFTTAEIAATSTKCSSIRILKRSASMELSIEAKKILNYSFDHSTTTYDSDDKHCHRRICAGLTRSSTEPEFIRAFHKEYTVDEGERIIIECVLVGNPRPKVRFYFNNKLIRMESEFCKIINTNDTYSITIDKARLEHAGYYKIVAENKRGYTESLTVLHVRPRSMIRHFKNGDKKPQNLKGRPSEHTTKRRGKINKNISTNYAVGTLIIFIKYIKSKEYIKIELRFLALYIFKEHLEQYDVEERRAAGHPPHFTQTLVSAVASDGDTAKFEGIVTGKYKITS</sequence>
<accession>A0A1I7WYM2</accession>
<keyword evidence="3" id="KW-0393">Immunoglobulin domain</keyword>
<dbReference type="InterPro" id="IPR003599">
    <property type="entry name" value="Ig_sub"/>
</dbReference>
<dbReference type="PANTHER" id="PTHR47633">
    <property type="entry name" value="IMMUNOGLOBULIN"/>
    <property type="match status" value="1"/>
</dbReference>
<dbReference type="InterPro" id="IPR036179">
    <property type="entry name" value="Ig-like_dom_sf"/>
</dbReference>
<dbReference type="AlphaFoldDB" id="A0A1I7WYM2"/>
<dbReference type="SUPFAM" id="SSF48726">
    <property type="entry name" value="Immunoglobulin"/>
    <property type="match status" value="1"/>
</dbReference>
<keyword evidence="6" id="KW-1185">Reference proteome</keyword>
<dbReference type="SMART" id="SM00409">
    <property type="entry name" value="IG"/>
    <property type="match status" value="1"/>
</dbReference>
<evidence type="ECO:0000313" key="6">
    <source>
        <dbReference type="Proteomes" id="UP000095283"/>
    </source>
</evidence>
<name>A0A1I7WYM2_HETBA</name>
<feature type="region of interest" description="Disordered" evidence="4">
    <location>
        <begin position="282"/>
        <end position="306"/>
    </location>
</feature>
<dbReference type="FunFam" id="2.60.40.10:FF:000032">
    <property type="entry name" value="palladin isoform X1"/>
    <property type="match status" value="1"/>
</dbReference>
<feature type="domain" description="Ig-like" evidence="5">
    <location>
        <begin position="182"/>
        <end position="269"/>
    </location>
</feature>
<dbReference type="InterPro" id="IPR013098">
    <property type="entry name" value="Ig_I-set"/>
</dbReference>
<dbReference type="InterPro" id="IPR007110">
    <property type="entry name" value="Ig-like_dom"/>
</dbReference>
<keyword evidence="2" id="KW-1015">Disulfide bond</keyword>
<dbReference type="Pfam" id="PF07679">
    <property type="entry name" value="I-set"/>
    <property type="match status" value="1"/>
</dbReference>
<evidence type="ECO:0000256" key="4">
    <source>
        <dbReference type="SAM" id="MobiDB-lite"/>
    </source>
</evidence>
<dbReference type="InterPro" id="IPR013783">
    <property type="entry name" value="Ig-like_fold"/>
</dbReference>